<evidence type="ECO:0000256" key="1">
    <source>
        <dbReference type="SAM" id="Phobius"/>
    </source>
</evidence>
<name>A0A502EGJ4_9FLAO</name>
<reference evidence="2 3" key="1">
    <citation type="journal article" date="2019" name="Environ. Microbiol.">
        <title>Species interactions and distinct microbial communities in high Arctic permafrost affected cryosols are associated with the CH4 and CO2 gas fluxes.</title>
        <authorList>
            <person name="Altshuler I."/>
            <person name="Hamel J."/>
            <person name="Turney S."/>
            <person name="Magnuson E."/>
            <person name="Levesque R."/>
            <person name="Greer C."/>
            <person name="Whyte L.G."/>
        </authorList>
    </citation>
    <scope>NUCLEOTIDE SEQUENCE [LARGE SCALE GENOMIC DNA]</scope>
    <source>
        <strain evidence="2 3">42</strain>
    </source>
</reference>
<feature type="transmembrane region" description="Helical" evidence="1">
    <location>
        <begin position="79"/>
        <end position="97"/>
    </location>
</feature>
<dbReference type="Proteomes" id="UP000319700">
    <property type="component" value="Unassembled WGS sequence"/>
</dbReference>
<dbReference type="PANTHER" id="PTHR37692">
    <property type="entry name" value="HYPOTHETICAL MEMBRANE SPANNING PROTEIN"/>
    <property type="match status" value="1"/>
</dbReference>
<keyword evidence="3" id="KW-1185">Reference proteome</keyword>
<dbReference type="OrthoDB" id="9811380at2"/>
<dbReference type="InterPro" id="IPR007352">
    <property type="entry name" value="DUF420"/>
</dbReference>
<gene>
    <name evidence="2" type="ORF">EAH81_20780</name>
</gene>
<dbReference type="Pfam" id="PF04238">
    <property type="entry name" value="DUF420"/>
    <property type="match status" value="1"/>
</dbReference>
<keyword evidence="1" id="KW-0812">Transmembrane</keyword>
<protein>
    <submittedName>
        <fullName evidence="2">DUF420 domain-containing protein</fullName>
    </submittedName>
</protein>
<sequence>MEDHSLEKKYSKLIVAVSIIIPVLVGILFAVKLKDFGINVEPLSFLPPIYATINGICAVVLVWAVVAIKNGKRKLHERLMTSAIVLGVAFLLMYVAYHMTADSTKFGDLNHDGTLDLAETAKIGALRYIYFFILITHILLSIAIIPLVLITYVRALAQRFDRHKKIAKITFPLWLYVAVTGVVVYLMISPYYV</sequence>
<evidence type="ECO:0000313" key="3">
    <source>
        <dbReference type="Proteomes" id="UP000319700"/>
    </source>
</evidence>
<dbReference type="GO" id="GO:0004129">
    <property type="term" value="F:cytochrome-c oxidase activity"/>
    <property type="evidence" value="ECO:0007669"/>
    <property type="project" value="InterPro"/>
</dbReference>
<feature type="transmembrane region" description="Helical" evidence="1">
    <location>
        <begin position="45"/>
        <end position="67"/>
    </location>
</feature>
<dbReference type="AlphaFoldDB" id="A0A502EGJ4"/>
<dbReference type="EMBL" id="RCZH01000016">
    <property type="protein sequence ID" value="TPG35451.1"/>
    <property type="molecule type" value="Genomic_DNA"/>
</dbReference>
<organism evidence="2 3">
    <name type="scientific">Flavobacterium pectinovorum</name>
    <dbReference type="NCBI Taxonomy" id="29533"/>
    <lineage>
        <taxon>Bacteria</taxon>
        <taxon>Pseudomonadati</taxon>
        <taxon>Bacteroidota</taxon>
        <taxon>Flavobacteriia</taxon>
        <taxon>Flavobacteriales</taxon>
        <taxon>Flavobacteriaceae</taxon>
        <taxon>Flavobacterium</taxon>
    </lineage>
</organism>
<proteinExistence type="predicted"/>
<dbReference type="RefSeq" id="WP_140510703.1">
    <property type="nucleotide sequence ID" value="NZ_RCZH01000016.1"/>
</dbReference>
<dbReference type="InterPro" id="IPR013833">
    <property type="entry name" value="Cyt_c_oxidase_su3_a-hlx"/>
</dbReference>
<feature type="transmembrane region" description="Helical" evidence="1">
    <location>
        <begin position="12"/>
        <end position="33"/>
    </location>
</feature>
<evidence type="ECO:0000313" key="2">
    <source>
        <dbReference type="EMBL" id="TPG35451.1"/>
    </source>
</evidence>
<accession>A0A502EGJ4</accession>
<keyword evidence="1" id="KW-1133">Transmembrane helix</keyword>
<dbReference type="GO" id="GO:0022904">
    <property type="term" value="P:respiratory electron transport chain"/>
    <property type="evidence" value="ECO:0007669"/>
    <property type="project" value="InterPro"/>
</dbReference>
<feature type="transmembrane region" description="Helical" evidence="1">
    <location>
        <begin position="128"/>
        <end position="153"/>
    </location>
</feature>
<dbReference type="PANTHER" id="PTHR37692:SF1">
    <property type="entry name" value="DUF420 DOMAIN-CONTAINING PROTEIN"/>
    <property type="match status" value="1"/>
</dbReference>
<dbReference type="Gene3D" id="1.20.120.80">
    <property type="entry name" value="Cytochrome c oxidase, subunit III, four-helix bundle"/>
    <property type="match status" value="1"/>
</dbReference>
<comment type="caution">
    <text evidence="2">The sequence shown here is derived from an EMBL/GenBank/DDBJ whole genome shotgun (WGS) entry which is preliminary data.</text>
</comment>
<dbReference type="GO" id="GO:0016020">
    <property type="term" value="C:membrane"/>
    <property type="evidence" value="ECO:0007669"/>
    <property type="project" value="InterPro"/>
</dbReference>
<keyword evidence="1" id="KW-0472">Membrane</keyword>
<dbReference type="STRING" id="29533.SAMN05444387_3470"/>
<feature type="transmembrane region" description="Helical" evidence="1">
    <location>
        <begin position="173"/>
        <end position="192"/>
    </location>
</feature>